<evidence type="ECO:0000259" key="2">
    <source>
        <dbReference type="PROSITE" id="PS50966"/>
    </source>
</evidence>
<evidence type="ECO:0000313" key="3">
    <source>
        <dbReference type="EMBL" id="KGE19737.1"/>
    </source>
</evidence>
<gene>
    <name evidence="3" type="ORF">PWYN_10600</name>
</gene>
<protein>
    <recommendedName>
        <fullName evidence="2">SWIM-type domain-containing protein</fullName>
    </recommendedName>
</protein>
<keyword evidence="1" id="KW-0479">Metal-binding</keyword>
<proteinExistence type="predicted"/>
<dbReference type="Pfam" id="PF04434">
    <property type="entry name" value="SWIM"/>
    <property type="match status" value="1"/>
</dbReference>
<comment type="caution">
    <text evidence="3">The sequence shown here is derived from an EMBL/GenBank/DDBJ whole genome shotgun (WGS) entry which is preliminary data.</text>
</comment>
<organism evidence="3 4">
    <name type="scientific">Paenibacillus wynnii</name>
    <dbReference type="NCBI Taxonomy" id="268407"/>
    <lineage>
        <taxon>Bacteria</taxon>
        <taxon>Bacillati</taxon>
        <taxon>Bacillota</taxon>
        <taxon>Bacilli</taxon>
        <taxon>Bacillales</taxon>
        <taxon>Paenibacillaceae</taxon>
        <taxon>Paenibacillus</taxon>
    </lineage>
</organism>
<dbReference type="OrthoDB" id="7593573at2"/>
<dbReference type="EMBL" id="JQCR01000002">
    <property type="protein sequence ID" value="KGE19737.1"/>
    <property type="molecule type" value="Genomic_DNA"/>
</dbReference>
<dbReference type="PROSITE" id="PS50966">
    <property type="entry name" value="ZF_SWIM"/>
    <property type="match status" value="1"/>
</dbReference>
<dbReference type="AlphaFoldDB" id="A0A098MDV0"/>
<evidence type="ECO:0000313" key="4">
    <source>
        <dbReference type="Proteomes" id="UP000029734"/>
    </source>
</evidence>
<sequence>MKTTPTYAIDDAQWSILIQNAAYYFDDLTLKRGFQYYKQGRVLQFSMINPPEMEAVVEGREEYAVEINLESFSLNRCDCPVHGPCKHMAAVLLNFADWQNRSVPALVNAKAAPAVLMETSTLRNNHSPQSKLQEAALHIPSMKVREWHEWFERCIAPLSQQVRNPQFVEAALALILKIKPPLSPVKEQLFRLHAQLFLLEMLIKPARNQSHSFGHFIGYYTHLAVSELQQAIEHSFDSTLPLDEEPEQWHRVTDTLAYLRQEMLTETRDPFHFSTYYYLLWSHWIIPNMQDTSLYSEELDQLQQLEEKLGSSLSRYSWLLAQSWIHFQLSEDQEALTLLKSAAERPDFHPEALMRFLAPLSEAGEWSRLMTWLVQISNLLSHRRFYKLDEYSLYWEKAVQELPEAQPLMWTSLVAMLPASRDIYDEKLLAYGKWQEWMDYQLSAGREPANFRVTKLQPLEKNAPEILLPFYHQAVERYVLEKNRGSYKAAVKLLKRLQKLYKKMKQEERWESFLSAFTVRHSRLRALQEELRKGKLIP</sequence>
<accession>A0A098MDV0</accession>
<name>A0A098MDV0_9BACL</name>
<dbReference type="eggNOG" id="COG4715">
    <property type="taxonomic scope" value="Bacteria"/>
</dbReference>
<keyword evidence="4" id="KW-1185">Reference proteome</keyword>
<reference evidence="3 4" key="1">
    <citation type="submission" date="2014-08" db="EMBL/GenBank/DDBJ databases">
        <authorList>
            <person name="den Bakker H.C."/>
        </authorList>
    </citation>
    <scope>NUCLEOTIDE SEQUENCE [LARGE SCALE GENOMIC DNA]</scope>
    <source>
        <strain evidence="3 4">DSM 18334</strain>
    </source>
</reference>
<dbReference type="InterPro" id="IPR007527">
    <property type="entry name" value="Znf_SWIM"/>
</dbReference>
<keyword evidence="1" id="KW-0863">Zinc-finger</keyword>
<keyword evidence="1" id="KW-0862">Zinc</keyword>
<dbReference type="GO" id="GO:0008270">
    <property type="term" value="F:zinc ion binding"/>
    <property type="evidence" value="ECO:0007669"/>
    <property type="project" value="UniProtKB-KW"/>
</dbReference>
<feature type="domain" description="SWIM-type" evidence="2">
    <location>
        <begin position="63"/>
        <end position="96"/>
    </location>
</feature>
<dbReference type="STRING" id="268407.PWYN_10600"/>
<reference evidence="3 4" key="2">
    <citation type="submission" date="2014-10" db="EMBL/GenBank/DDBJ databases">
        <title>Comparative genomics of the Paenibacillus odorifer group.</title>
        <authorList>
            <person name="Tsai Y.-C."/>
            <person name="Martin N."/>
            <person name="Korlach J."/>
            <person name="Wiedmann M."/>
        </authorList>
    </citation>
    <scope>NUCLEOTIDE SEQUENCE [LARGE SCALE GENOMIC DNA]</scope>
    <source>
        <strain evidence="3 4">DSM 18334</strain>
    </source>
</reference>
<evidence type="ECO:0000256" key="1">
    <source>
        <dbReference type="PROSITE-ProRule" id="PRU00325"/>
    </source>
</evidence>
<dbReference type="Proteomes" id="UP000029734">
    <property type="component" value="Unassembled WGS sequence"/>
</dbReference>